<protein>
    <submittedName>
        <fullName evidence="1">Uncharacterized protein</fullName>
    </submittedName>
</protein>
<proteinExistence type="predicted"/>
<gene>
    <name evidence="1" type="ORF">TR140271</name>
</gene>
<dbReference type="EMBL" id="GEEE01012172">
    <property type="protein sequence ID" value="JAP51053.1"/>
    <property type="molecule type" value="Transcribed_RNA"/>
</dbReference>
<evidence type="ECO:0000313" key="1">
    <source>
        <dbReference type="EMBL" id="JAP51053.1"/>
    </source>
</evidence>
<reference evidence="1" key="1">
    <citation type="submission" date="2016-01" db="EMBL/GenBank/DDBJ databases">
        <title>Reference transcriptome for the parasite Schistocephalus solidus: insights into the molecular evolution of parasitism.</title>
        <authorList>
            <person name="Hebert F.O."/>
            <person name="Grambauer S."/>
            <person name="Barber I."/>
            <person name="Landry C.R."/>
            <person name="Aubin-Horth N."/>
        </authorList>
    </citation>
    <scope>NUCLEOTIDE SEQUENCE</scope>
</reference>
<organism evidence="1">
    <name type="scientific">Schistocephalus solidus</name>
    <name type="common">Tapeworm</name>
    <dbReference type="NCBI Taxonomy" id="70667"/>
    <lineage>
        <taxon>Eukaryota</taxon>
        <taxon>Metazoa</taxon>
        <taxon>Spiralia</taxon>
        <taxon>Lophotrochozoa</taxon>
        <taxon>Platyhelminthes</taxon>
        <taxon>Cestoda</taxon>
        <taxon>Eucestoda</taxon>
        <taxon>Diphyllobothriidea</taxon>
        <taxon>Diphyllobothriidae</taxon>
        <taxon>Schistocephalus</taxon>
    </lineage>
</organism>
<dbReference type="AlphaFoldDB" id="A0A0X3PGV5"/>
<name>A0A0X3PGV5_SCHSO</name>
<sequence length="100" mass="11819">MDPPKTSFHVYLQGKQAHKRYTIHSSQKAVTVCILDRRATVTMPIIEIYVFDFWCKCSFFKFFFHKINIRAMVLGVTLEIRRLYDLITRLVQAMERVSSS</sequence>
<accession>A0A0X3PGV5</accession>